<evidence type="ECO:0000256" key="6">
    <source>
        <dbReference type="SAM" id="Phobius"/>
    </source>
</evidence>
<feature type="transmembrane region" description="Helical" evidence="6">
    <location>
        <begin position="342"/>
        <end position="364"/>
    </location>
</feature>
<evidence type="ECO:0000256" key="2">
    <source>
        <dbReference type="ARBA" id="ARBA00022692"/>
    </source>
</evidence>
<dbReference type="InterPro" id="IPR003945">
    <property type="entry name" value="NU5C-like"/>
</dbReference>
<dbReference type="GO" id="GO:0008137">
    <property type="term" value="F:NADH dehydrogenase (ubiquinone) activity"/>
    <property type="evidence" value="ECO:0007669"/>
    <property type="project" value="InterPro"/>
</dbReference>
<dbReference type="PRINTS" id="PR01434">
    <property type="entry name" value="NADHDHGNASE5"/>
</dbReference>
<feature type="transmembrane region" description="Helical" evidence="6">
    <location>
        <begin position="146"/>
        <end position="171"/>
    </location>
</feature>
<dbReference type="Pfam" id="PF00361">
    <property type="entry name" value="Proton_antipo_M"/>
    <property type="match status" value="1"/>
</dbReference>
<accession>L0JUT3</accession>
<organism evidence="9 10">
    <name type="scientific">Natronococcus occultus SP4</name>
    <dbReference type="NCBI Taxonomy" id="694430"/>
    <lineage>
        <taxon>Archaea</taxon>
        <taxon>Methanobacteriati</taxon>
        <taxon>Methanobacteriota</taxon>
        <taxon>Stenosarchaea group</taxon>
        <taxon>Halobacteria</taxon>
        <taxon>Halobacteriales</taxon>
        <taxon>Natrialbaceae</taxon>
        <taxon>Natronococcus</taxon>
    </lineage>
</organism>
<evidence type="ECO:0000256" key="5">
    <source>
        <dbReference type="SAM" id="MobiDB-lite"/>
    </source>
</evidence>
<keyword evidence="2 6" id="KW-0812">Transmembrane</keyword>
<dbReference type="Proteomes" id="UP000010878">
    <property type="component" value="Chromosome"/>
</dbReference>
<evidence type="ECO:0000256" key="4">
    <source>
        <dbReference type="ARBA" id="ARBA00023136"/>
    </source>
</evidence>
<dbReference type="STRING" id="694430.Natoc_0176"/>
<keyword evidence="9" id="KW-0830">Ubiquinone</keyword>
<dbReference type="GO" id="GO:0016020">
    <property type="term" value="C:membrane"/>
    <property type="evidence" value="ECO:0007669"/>
    <property type="project" value="UniProtKB-SubCell"/>
</dbReference>
<feature type="region of interest" description="Disordered" evidence="5">
    <location>
        <begin position="1"/>
        <end position="20"/>
    </location>
</feature>
<evidence type="ECO:0000256" key="3">
    <source>
        <dbReference type="ARBA" id="ARBA00022989"/>
    </source>
</evidence>
<keyword evidence="4 6" id="KW-0472">Membrane</keyword>
<feature type="transmembrane region" description="Helical" evidence="6">
    <location>
        <begin position="446"/>
        <end position="464"/>
    </location>
</feature>
<keyword evidence="3 6" id="KW-1133">Transmembrane helix</keyword>
<feature type="domain" description="NADH:quinone oxidoreductase/Mrp antiporter transmembrane" evidence="7">
    <location>
        <begin position="113"/>
        <end position="336"/>
    </location>
</feature>
<dbReference type="InterPro" id="IPR001750">
    <property type="entry name" value="ND/Mrp_TM"/>
</dbReference>
<evidence type="ECO:0000259" key="8">
    <source>
        <dbReference type="Pfam" id="PF00662"/>
    </source>
</evidence>
<evidence type="ECO:0000313" key="9">
    <source>
        <dbReference type="EMBL" id="AGB36055.1"/>
    </source>
</evidence>
<feature type="transmembrane region" description="Helical" evidence="6">
    <location>
        <begin position="191"/>
        <end position="216"/>
    </location>
</feature>
<protein>
    <submittedName>
        <fullName evidence="9">NADH:ubiquinone oxidoreductase subunit 5 (Chain L)/multisubunit Na+/H+ antiporter, MnhA subunit</fullName>
    </submittedName>
</protein>
<gene>
    <name evidence="9" type="ORF">Natoc_0176</name>
</gene>
<proteinExistence type="predicted"/>
<dbReference type="HOGENOM" id="CLU_007100_11_2_2"/>
<feature type="transmembrane region" description="Helical" evidence="6">
    <location>
        <begin position="288"/>
        <end position="313"/>
    </location>
</feature>
<dbReference type="eggNOG" id="arCOG01542">
    <property type="taxonomic scope" value="Archaea"/>
</dbReference>
<dbReference type="EMBL" id="CP003929">
    <property type="protein sequence ID" value="AGB36055.1"/>
    <property type="molecule type" value="Genomic_DNA"/>
</dbReference>
<dbReference type="GeneID" id="14405204"/>
<feature type="transmembrane region" description="Helical" evidence="6">
    <location>
        <begin position="60"/>
        <end position="80"/>
    </location>
</feature>
<dbReference type="OrthoDB" id="186623at2157"/>
<dbReference type="RefSeq" id="WP_015319512.1">
    <property type="nucleotide sequence ID" value="NC_019974.1"/>
</dbReference>
<dbReference type="PANTHER" id="PTHR42829">
    <property type="entry name" value="NADH-UBIQUINONE OXIDOREDUCTASE CHAIN 5"/>
    <property type="match status" value="1"/>
</dbReference>
<dbReference type="PANTHER" id="PTHR42829:SF1">
    <property type="entry name" value="INORGANIC CARBON TRANSPORTER SUBUNIT DABB-RELATED"/>
    <property type="match status" value="1"/>
</dbReference>
<dbReference type="AlphaFoldDB" id="L0JUT3"/>
<dbReference type="GO" id="GO:0042773">
    <property type="term" value="P:ATP synthesis coupled electron transport"/>
    <property type="evidence" value="ECO:0007669"/>
    <property type="project" value="InterPro"/>
</dbReference>
<dbReference type="GO" id="GO:0015990">
    <property type="term" value="P:electron transport coupled proton transport"/>
    <property type="evidence" value="ECO:0007669"/>
    <property type="project" value="TreeGrafter"/>
</dbReference>
<feature type="transmembrane region" description="Helical" evidence="6">
    <location>
        <begin position="252"/>
        <end position="276"/>
    </location>
</feature>
<comment type="subcellular location">
    <subcellularLocation>
        <location evidence="1">Membrane</location>
        <topology evidence="1">Multi-pass membrane protein</topology>
    </subcellularLocation>
</comment>
<reference evidence="9 10" key="1">
    <citation type="submission" date="2012-11" db="EMBL/GenBank/DDBJ databases">
        <title>FINISHED of Natronococcus occultus SP4, DSM 3396.</title>
        <authorList>
            <consortium name="DOE Joint Genome Institute"/>
            <person name="Eisen J."/>
            <person name="Huntemann M."/>
            <person name="Wei C.-L."/>
            <person name="Han J."/>
            <person name="Detter J.C."/>
            <person name="Han C."/>
            <person name="Tapia R."/>
            <person name="Chen A."/>
            <person name="Kyrpides N."/>
            <person name="Mavromatis K."/>
            <person name="Markowitz V."/>
            <person name="Szeto E."/>
            <person name="Ivanova N."/>
            <person name="Mikhailova N."/>
            <person name="Ovchinnikova G."/>
            <person name="Pagani I."/>
            <person name="Pati A."/>
            <person name="Goodwin L."/>
            <person name="Nordberg H.P."/>
            <person name="Cantor M.N."/>
            <person name="Hua S.X."/>
            <person name="Woyke T."/>
            <person name="Eisen J."/>
            <person name="Klenk H.-P."/>
            <person name="Klenk H.-P."/>
        </authorList>
    </citation>
    <scope>NUCLEOTIDE SEQUENCE [LARGE SCALE GENOMIC DNA]</scope>
    <source>
        <strain evidence="9 10">SP4</strain>
    </source>
</reference>
<sequence length="500" mass="52847">MSKDTRPSDAGTLAETTTQRTPTIPRASTWAVWTLFLCSVGVLVLTALRGYEWGHPDLVVIDGLTAVMWVVVTFFSGIVHSYSRRYMTGDSGVDRFFGQILAFTVVVMTLTAADHVALFATMWLAMGLLMASLIGHDRDWKQARAAGVLAVKYFLASSALLSTGLVALVWATGATSVSGIVADIDGISTTVVIVAVAAIFLAAIVQSALFPFHGWLLSSMTAPTPASALMHAGFVNAGGILLTRFAPLVGEYLYVMSVVVLVGAFSALLGQAMLLVQTDVKRELGSSTIAQMGFMIMQCGLGFFGAAIAHLILHGCYKAYLFLSSGAPVEHTVPTDKDRTHLGFSGVAVSLLTAVGGGVIFMLLTGKLSGLSVTLNSGIVLTLVVVLTTLTAARDILHRTTLPSSIRLVSVPLVVLTAISAYAVTFNAVSTMLAADVPMTYAPTELTVVHYLVVAGFVGAYLATELGWHRSSERLYVALLNVSQPAPSTVLTSKEDYDDA</sequence>
<feature type="transmembrane region" description="Helical" evidence="6">
    <location>
        <begin position="371"/>
        <end position="393"/>
    </location>
</feature>
<keyword evidence="10" id="KW-1185">Reference proteome</keyword>
<dbReference type="KEGG" id="nou:Natoc_0176"/>
<feature type="transmembrane region" description="Helical" evidence="6">
    <location>
        <begin position="413"/>
        <end position="434"/>
    </location>
</feature>
<feature type="transmembrane region" description="Helical" evidence="6">
    <location>
        <begin position="228"/>
        <end position="246"/>
    </location>
</feature>
<dbReference type="InterPro" id="IPR001516">
    <property type="entry name" value="Proton_antipo_N"/>
</dbReference>
<evidence type="ECO:0000256" key="1">
    <source>
        <dbReference type="ARBA" id="ARBA00004141"/>
    </source>
</evidence>
<dbReference type="Pfam" id="PF00662">
    <property type="entry name" value="Proton_antipo_N"/>
    <property type="match status" value="1"/>
</dbReference>
<feature type="domain" description="NADH-Ubiquinone oxidoreductase (complex I) chain 5 N-terminal" evidence="8">
    <location>
        <begin position="60"/>
        <end position="97"/>
    </location>
</feature>
<evidence type="ECO:0000313" key="10">
    <source>
        <dbReference type="Proteomes" id="UP000010878"/>
    </source>
</evidence>
<dbReference type="GO" id="GO:0003954">
    <property type="term" value="F:NADH dehydrogenase activity"/>
    <property type="evidence" value="ECO:0007669"/>
    <property type="project" value="TreeGrafter"/>
</dbReference>
<name>L0JUT3_9EURY</name>
<evidence type="ECO:0000259" key="7">
    <source>
        <dbReference type="Pfam" id="PF00361"/>
    </source>
</evidence>
<feature type="transmembrane region" description="Helical" evidence="6">
    <location>
        <begin position="30"/>
        <end position="48"/>
    </location>
</feature>